<organism evidence="2">
    <name type="scientific">uncultured Thermomicrobiales bacterium</name>
    <dbReference type="NCBI Taxonomy" id="1645740"/>
    <lineage>
        <taxon>Bacteria</taxon>
        <taxon>Pseudomonadati</taxon>
        <taxon>Thermomicrobiota</taxon>
        <taxon>Thermomicrobia</taxon>
        <taxon>Thermomicrobiales</taxon>
        <taxon>environmental samples</taxon>
    </lineage>
</organism>
<evidence type="ECO:0000256" key="1">
    <source>
        <dbReference type="SAM" id="MobiDB-lite"/>
    </source>
</evidence>
<reference evidence="2" key="1">
    <citation type="submission" date="2020-02" db="EMBL/GenBank/DDBJ databases">
        <authorList>
            <person name="Meier V. D."/>
        </authorList>
    </citation>
    <scope>NUCLEOTIDE SEQUENCE</scope>
    <source>
        <strain evidence="2">AVDCRST_MAG87</strain>
    </source>
</reference>
<feature type="non-terminal residue" evidence="2">
    <location>
        <position position="1"/>
    </location>
</feature>
<dbReference type="AlphaFoldDB" id="A0A6J4VGR0"/>
<proteinExistence type="predicted"/>
<sequence length="48" mass="5289">RLCRLGVSPGDWAPNPRRSRHRSGDGTPHRSGRASPQSVEEIVLANRV</sequence>
<accession>A0A6J4VGR0</accession>
<gene>
    <name evidence="2" type="ORF">AVDCRST_MAG87-3001</name>
</gene>
<name>A0A6J4VGR0_9BACT</name>
<dbReference type="EMBL" id="CADCWJ010000664">
    <property type="protein sequence ID" value="CAA9577525.1"/>
    <property type="molecule type" value="Genomic_DNA"/>
</dbReference>
<feature type="region of interest" description="Disordered" evidence="1">
    <location>
        <begin position="1"/>
        <end position="48"/>
    </location>
</feature>
<evidence type="ECO:0000313" key="2">
    <source>
        <dbReference type="EMBL" id="CAA9577525.1"/>
    </source>
</evidence>
<protein>
    <submittedName>
        <fullName evidence="2">Uncharacterized protein</fullName>
    </submittedName>
</protein>
<feature type="non-terminal residue" evidence="2">
    <location>
        <position position="48"/>
    </location>
</feature>